<name>A0A2R6XT76_MARPO</name>
<evidence type="ECO:0000313" key="2">
    <source>
        <dbReference type="EMBL" id="PTQ49312.1"/>
    </source>
</evidence>
<dbReference type="Gramene" id="Mp7g11780.1">
    <property type="protein sequence ID" value="Mp7g11780.1.cds1"/>
    <property type="gene ID" value="Mp7g11780"/>
</dbReference>
<dbReference type="EMBL" id="KZ772675">
    <property type="protein sequence ID" value="PTQ49312.1"/>
    <property type="molecule type" value="Genomic_DNA"/>
</dbReference>
<protein>
    <submittedName>
        <fullName evidence="2">Uncharacterized protein</fullName>
    </submittedName>
</protein>
<feature type="region of interest" description="Disordered" evidence="1">
    <location>
        <begin position="23"/>
        <end position="52"/>
    </location>
</feature>
<dbReference type="Proteomes" id="UP000244005">
    <property type="component" value="Unassembled WGS sequence"/>
</dbReference>
<evidence type="ECO:0000256" key="1">
    <source>
        <dbReference type="SAM" id="MobiDB-lite"/>
    </source>
</evidence>
<proteinExistence type="predicted"/>
<evidence type="ECO:0000313" key="3">
    <source>
        <dbReference type="Proteomes" id="UP000244005"/>
    </source>
</evidence>
<organism evidence="2 3">
    <name type="scientific">Marchantia polymorpha</name>
    <name type="common">Common liverwort</name>
    <name type="synonym">Marchantia aquatica</name>
    <dbReference type="NCBI Taxonomy" id="3197"/>
    <lineage>
        <taxon>Eukaryota</taxon>
        <taxon>Viridiplantae</taxon>
        <taxon>Streptophyta</taxon>
        <taxon>Embryophyta</taxon>
        <taxon>Marchantiophyta</taxon>
        <taxon>Marchantiopsida</taxon>
        <taxon>Marchantiidae</taxon>
        <taxon>Marchantiales</taxon>
        <taxon>Marchantiaceae</taxon>
        <taxon>Marchantia</taxon>
    </lineage>
</organism>
<gene>
    <name evidence="2" type="ORF">MARPO_0003s0190</name>
</gene>
<reference evidence="3" key="1">
    <citation type="journal article" date="2017" name="Cell">
        <title>Insights into land plant evolution garnered from the Marchantia polymorpha genome.</title>
        <authorList>
            <person name="Bowman J.L."/>
            <person name="Kohchi T."/>
            <person name="Yamato K.T."/>
            <person name="Jenkins J."/>
            <person name="Shu S."/>
            <person name="Ishizaki K."/>
            <person name="Yamaoka S."/>
            <person name="Nishihama R."/>
            <person name="Nakamura Y."/>
            <person name="Berger F."/>
            <person name="Adam C."/>
            <person name="Aki S.S."/>
            <person name="Althoff F."/>
            <person name="Araki T."/>
            <person name="Arteaga-Vazquez M.A."/>
            <person name="Balasubrmanian S."/>
            <person name="Barry K."/>
            <person name="Bauer D."/>
            <person name="Boehm C.R."/>
            <person name="Briginshaw L."/>
            <person name="Caballero-Perez J."/>
            <person name="Catarino B."/>
            <person name="Chen F."/>
            <person name="Chiyoda S."/>
            <person name="Chovatia M."/>
            <person name="Davies K.M."/>
            <person name="Delmans M."/>
            <person name="Demura T."/>
            <person name="Dierschke T."/>
            <person name="Dolan L."/>
            <person name="Dorantes-Acosta A.E."/>
            <person name="Eklund D.M."/>
            <person name="Florent S.N."/>
            <person name="Flores-Sandoval E."/>
            <person name="Fujiyama A."/>
            <person name="Fukuzawa H."/>
            <person name="Galik B."/>
            <person name="Grimanelli D."/>
            <person name="Grimwood J."/>
            <person name="Grossniklaus U."/>
            <person name="Hamada T."/>
            <person name="Haseloff J."/>
            <person name="Hetherington A.J."/>
            <person name="Higo A."/>
            <person name="Hirakawa Y."/>
            <person name="Hundley H.N."/>
            <person name="Ikeda Y."/>
            <person name="Inoue K."/>
            <person name="Inoue S.I."/>
            <person name="Ishida S."/>
            <person name="Jia Q."/>
            <person name="Kakita M."/>
            <person name="Kanazawa T."/>
            <person name="Kawai Y."/>
            <person name="Kawashima T."/>
            <person name="Kennedy M."/>
            <person name="Kinose K."/>
            <person name="Kinoshita T."/>
            <person name="Kohara Y."/>
            <person name="Koide E."/>
            <person name="Komatsu K."/>
            <person name="Kopischke S."/>
            <person name="Kubo M."/>
            <person name="Kyozuka J."/>
            <person name="Lagercrantz U."/>
            <person name="Lin S.S."/>
            <person name="Lindquist E."/>
            <person name="Lipzen A.M."/>
            <person name="Lu C.W."/>
            <person name="De Luna E."/>
            <person name="Martienssen R.A."/>
            <person name="Minamino N."/>
            <person name="Mizutani M."/>
            <person name="Mizutani M."/>
            <person name="Mochizuki N."/>
            <person name="Monte I."/>
            <person name="Mosher R."/>
            <person name="Nagasaki H."/>
            <person name="Nakagami H."/>
            <person name="Naramoto S."/>
            <person name="Nishitani K."/>
            <person name="Ohtani M."/>
            <person name="Okamoto T."/>
            <person name="Okumura M."/>
            <person name="Phillips J."/>
            <person name="Pollak B."/>
            <person name="Reinders A."/>
            <person name="Rovekamp M."/>
            <person name="Sano R."/>
            <person name="Sawa S."/>
            <person name="Schmid M.W."/>
            <person name="Shirakawa M."/>
            <person name="Solano R."/>
            <person name="Spunde A."/>
            <person name="Suetsugu N."/>
            <person name="Sugano S."/>
            <person name="Sugiyama A."/>
            <person name="Sun R."/>
            <person name="Suzuki Y."/>
            <person name="Takenaka M."/>
            <person name="Takezawa D."/>
            <person name="Tomogane H."/>
            <person name="Tsuzuki M."/>
            <person name="Ueda T."/>
            <person name="Umeda M."/>
            <person name="Ward J.M."/>
            <person name="Watanabe Y."/>
            <person name="Yazaki K."/>
            <person name="Yokoyama R."/>
            <person name="Yoshitake Y."/>
            <person name="Yotsui I."/>
            <person name="Zachgo S."/>
            <person name="Schmutz J."/>
        </authorList>
    </citation>
    <scope>NUCLEOTIDE SEQUENCE [LARGE SCALE GENOMIC DNA]</scope>
    <source>
        <strain evidence="3">Tak-1</strain>
    </source>
</reference>
<dbReference type="AlphaFoldDB" id="A0A2R6XT76"/>
<sequence>MASCPAVPSAQVRPSVQIICSQNLGGWPEEQSEEEEEEEEENEESFEHLSGREWPEFSTAAALALVLKLARRAWQDHSNQNGASDFEGPRHSLSCQAKAARTSTVCTAASRLV</sequence>
<feature type="compositionally biased region" description="Acidic residues" evidence="1">
    <location>
        <begin position="30"/>
        <end position="44"/>
    </location>
</feature>
<accession>A0A2R6XT76</accession>
<keyword evidence="3" id="KW-1185">Reference proteome</keyword>